<dbReference type="AlphaFoldDB" id="A0A110A7N0"/>
<evidence type="ECO:0000313" key="3">
    <source>
        <dbReference type="EMBL" id="SHE54705.1"/>
    </source>
</evidence>
<keyword evidence="1" id="KW-0812">Transmembrane</keyword>
<dbReference type="EMBL" id="CP014223">
    <property type="protein sequence ID" value="AMJ42245.1"/>
    <property type="molecule type" value="Genomic_DNA"/>
</dbReference>
<reference evidence="5" key="3">
    <citation type="submission" date="2016-11" db="EMBL/GenBank/DDBJ databases">
        <authorList>
            <person name="Jaros S."/>
            <person name="Januszkiewicz K."/>
            <person name="Wedrychowicz H."/>
        </authorList>
    </citation>
    <scope>NUCLEOTIDE SEQUENCE [LARGE SCALE GENOMIC DNA]</scope>
    <source>
        <strain evidence="5">DSM 1682</strain>
    </source>
</reference>
<keyword evidence="4" id="KW-1185">Reference proteome</keyword>
<dbReference type="Proteomes" id="UP000184204">
    <property type="component" value="Unassembled WGS sequence"/>
</dbReference>
<reference evidence="4" key="2">
    <citation type="submission" date="2016-01" db="EMBL/GenBank/DDBJ databases">
        <authorList>
            <person name="Poehlein A."/>
            <person name="Schlien K."/>
            <person name="Gottschalk G."/>
            <person name="Buckel W."/>
            <person name="Daniel R."/>
        </authorList>
    </citation>
    <scope>NUCLEOTIDE SEQUENCE [LARGE SCALE GENOMIC DNA]</scope>
    <source>
        <strain evidence="4">X2</strain>
    </source>
</reference>
<name>A0A110A7N0_ANAPI</name>
<gene>
    <name evidence="2" type="ORF">CPRO_26970</name>
    <name evidence="3" type="ORF">SAMN02745151_01062</name>
</gene>
<evidence type="ECO:0000256" key="1">
    <source>
        <dbReference type="SAM" id="Phobius"/>
    </source>
</evidence>
<protein>
    <recommendedName>
        <fullName evidence="6">NfeD-like C-terminal domain-containing protein</fullName>
    </recommendedName>
</protein>
<keyword evidence="1" id="KW-0472">Membrane</keyword>
<sequence length="127" mass="14898">MKMLEGFLALGWRDVLLAACIAYIIFSAIRLFQRLFGKQEEELSFKVKNMDMVEVYEKCKELFPIQSLTFHGREFTRGMRIKVTTIQKKIIEGELIGINRINLICIRTHNQIVAHQIEKIEEIIILE</sequence>
<organism evidence="3 5">
    <name type="scientific">Anaerotignum propionicum DSM 1682</name>
    <dbReference type="NCBI Taxonomy" id="991789"/>
    <lineage>
        <taxon>Bacteria</taxon>
        <taxon>Bacillati</taxon>
        <taxon>Bacillota</taxon>
        <taxon>Clostridia</taxon>
        <taxon>Lachnospirales</taxon>
        <taxon>Anaerotignaceae</taxon>
        <taxon>Anaerotignum</taxon>
    </lineage>
</organism>
<evidence type="ECO:0008006" key="6">
    <source>
        <dbReference type="Google" id="ProtNLM"/>
    </source>
</evidence>
<dbReference type="RefSeq" id="WP_066052759.1">
    <property type="nucleotide sequence ID" value="NZ_CP014223.1"/>
</dbReference>
<accession>A0A110A7N0</accession>
<keyword evidence="1" id="KW-1133">Transmembrane helix</keyword>
<evidence type="ECO:0000313" key="5">
    <source>
        <dbReference type="Proteomes" id="UP000184204"/>
    </source>
</evidence>
<feature type="transmembrane region" description="Helical" evidence="1">
    <location>
        <begin position="15"/>
        <end position="32"/>
    </location>
</feature>
<dbReference type="KEGG" id="cpro:CPRO_26970"/>
<proteinExistence type="predicted"/>
<evidence type="ECO:0000313" key="2">
    <source>
        <dbReference type="EMBL" id="AMJ42245.1"/>
    </source>
</evidence>
<reference evidence="3" key="4">
    <citation type="submission" date="2016-11" db="EMBL/GenBank/DDBJ databases">
        <authorList>
            <person name="Varghese N."/>
            <person name="Submissions S."/>
        </authorList>
    </citation>
    <scope>NUCLEOTIDE SEQUENCE</scope>
    <source>
        <strain evidence="3">DSM 1682</strain>
    </source>
</reference>
<dbReference type="Proteomes" id="UP000068026">
    <property type="component" value="Chromosome"/>
</dbReference>
<dbReference type="EMBL" id="FQUA01000003">
    <property type="protein sequence ID" value="SHE54705.1"/>
    <property type="molecule type" value="Genomic_DNA"/>
</dbReference>
<dbReference type="OrthoDB" id="2063791at2"/>
<evidence type="ECO:0000313" key="4">
    <source>
        <dbReference type="Proteomes" id="UP000068026"/>
    </source>
</evidence>
<reference evidence="2 4" key="1">
    <citation type="journal article" date="2016" name="Genome Announc.">
        <title>Complete Genome Sequence of the Amino Acid-Fermenting Clostridium propionicum X2 (DSM 1682).</title>
        <authorList>
            <person name="Poehlein A."/>
            <person name="Schlien K."/>
            <person name="Chowdhury N.P."/>
            <person name="Gottschalk G."/>
            <person name="Buckel W."/>
            <person name="Daniel R."/>
        </authorList>
    </citation>
    <scope>NUCLEOTIDE SEQUENCE [LARGE SCALE GENOMIC DNA]</scope>
    <source>
        <strain evidence="2 4">X2</strain>
    </source>
</reference>